<evidence type="ECO:0000256" key="1">
    <source>
        <dbReference type="ARBA" id="ARBA00004496"/>
    </source>
</evidence>
<keyword evidence="4" id="KW-0132">Cell division</keyword>
<dbReference type="GO" id="GO:0008760">
    <property type="term" value="F:UDP-N-acetylglucosamine 1-carboxyvinyltransferase activity"/>
    <property type="evidence" value="ECO:0007669"/>
    <property type="project" value="UniProtKB-UniRule"/>
</dbReference>
<keyword evidence="8" id="KW-0131">Cell cycle</keyword>
<dbReference type="GO" id="GO:0051301">
    <property type="term" value="P:cell division"/>
    <property type="evidence" value="ECO:0007669"/>
    <property type="project" value="UniProtKB-KW"/>
</dbReference>
<sequence>MKYRIEGNQKLEGKIFINGSKNAALAILVGAILSKNQVILHNTPNISDVRDLIEILKYIHCKVNYDGFTLMIDSSSIQYEDLRIDAIKKLRASYYFMGAFLSLFKKVQIYKPGGCNIGERPIDIHLNGFEKMNVQLLEKDKEVYLHTNHLNGNQIKLSFPSVGATINLVLAAIKAKGTTILRNVATEPEIIDFVQFLKSMGAKIDGEGTKTIIVHHTDELHGCTYTIMPDRIEAGTYLIYGAAIAKKLCICNIIPRQVRSLISIFVEMGIKMDIRENEITIYDSFPLRPVRVVTGPFPSFPTDLQQILCPLLLKAEGESYIIDTIYHKRSSHIEQLKKMNANVKVVDNCMFISKSDQLISSSVECNDLRGGAGMLLACLMTPGVSILNHTEFIERGYQNVIECLTQVGAKIEREEKI</sequence>
<evidence type="ECO:0000256" key="13">
    <source>
        <dbReference type="ARBA" id="ARBA00047527"/>
    </source>
</evidence>
<dbReference type="PANTHER" id="PTHR43783">
    <property type="entry name" value="UDP-N-ACETYLGLUCOSAMINE 1-CARBOXYVINYLTRANSFERASE"/>
    <property type="match status" value="1"/>
</dbReference>
<dbReference type="Pfam" id="PF00275">
    <property type="entry name" value="EPSP_synthase"/>
    <property type="match status" value="1"/>
</dbReference>
<dbReference type="PANTHER" id="PTHR43783:SF2">
    <property type="entry name" value="UDP-N-ACETYLGLUCOSAMINE 1-CARBOXYVINYLTRANSFERASE 2"/>
    <property type="match status" value="1"/>
</dbReference>
<evidence type="ECO:0000256" key="6">
    <source>
        <dbReference type="ARBA" id="ARBA00022960"/>
    </source>
</evidence>
<dbReference type="EMBL" id="DVKI01000072">
    <property type="protein sequence ID" value="HIT17182.1"/>
    <property type="molecule type" value="Genomic_DNA"/>
</dbReference>
<evidence type="ECO:0000256" key="5">
    <source>
        <dbReference type="ARBA" id="ARBA00022679"/>
    </source>
</evidence>
<dbReference type="InterPro" id="IPR005750">
    <property type="entry name" value="UDP_GlcNAc_COvinyl_MurA"/>
</dbReference>
<accession>A0A9D1G895</accession>
<comment type="subcellular location">
    <subcellularLocation>
        <location evidence="1">Cytoplasm</location>
    </subcellularLocation>
</comment>
<evidence type="ECO:0000256" key="7">
    <source>
        <dbReference type="ARBA" id="ARBA00022984"/>
    </source>
</evidence>
<reference evidence="16" key="1">
    <citation type="submission" date="2020-10" db="EMBL/GenBank/DDBJ databases">
        <authorList>
            <person name="Gilroy R."/>
        </authorList>
    </citation>
    <scope>NUCLEOTIDE SEQUENCE</scope>
    <source>
        <strain evidence="16">14508</strain>
    </source>
</reference>
<keyword evidence="5 16" id="KW-0808">Transferase</keyword>
<dbReference type="InterPro" id="IPR013792">
    <property type="entry name" value="RNA3'P_cycl/enolpyr_Trfase_a/b"/>
</dbReference>
<keyword evidence="9" id="KW-0961">Cell wall biogenesis/degradation</keyword>
<comment type="caution">
    <text evidence="16">The sequence shown here is derived from an EMBL/GenBank/DDBJ whole genome shotgun (WGS) entry which is preliminary data.</text>
</comment>
<gene>
    <name evidence="16" type="primary">murA</name>
    <name evidence="16" type="ORF">IAD04_02230</name>
</gene>
<dbReference type="Proteomes" id="UP000886893">
    <property type="component" value="Unassembled WGS sequence"/>
</dbReference>
<dbReference type="EC" id="2.5.1.7" evidence="11 14"/>
<dbReference type="CDD" id="cd01555">
    <property type="entry name" value="UdpNAET"/>
    <property type="match status" value="1"/>
</dbReference>
<evidence type="ECO:0000256" key="2">
    <source>
        <dbReference type="ARBA" id="ARBA00004752"/>
    </source>
</evidence>
<dbReference type="GO" id="GO:0009252">
    <property type="term" value="P:peptidoglycan biosynthetic process"/>
    <property type="evidence" value="ECO:0007669"/>
    <property type="project" value="UniProtKB-UniRule"/>
</dbReference>
<evidence type="ECO:0000256" key="8">
    <source>
        <dbReference type="ARBA" id="ARBA00023306"/>
    </source>
</evidence>
<dbReference type="AlphaFoldDB" id="A0A9D1G895"/>
<dbReference type="NCBIfam" id="NF006873">
    <property type="entry name" value="PRK09369.1"/>
    <property type="match status" value="1"/>
</dbReference>
<organism evidence="16 17">
    <name type="scientific">Candidatus Caccosoma faecigallinarum</name>
    <dbReference type="NCBI Taxonomy" id="2840720"/>
    <lineage>
        <taxon>Bacteria</taxon>
        <taxon>Bacillati</taxon>
        <taxon>Bacillota</taxon>
        <taxon>Bacillota incertae sedis</taxon>
        <taxon>Candidatus Caccosoma</taxon>
    </lineage>
</organism>
<dbReference type="GO" id="GO:0005737">
    <property type="term" value="C:cytoplasm"/>
    <property type="evidence" value="ECO:0007669"/>
    <property type="project" value="UniProtKB-SubCell"/>
</dbReference>
<evidence type="ECO:0000256" key="11">
    <source>
        <dbReference type="ARBA" id="ARBA00039108"/>
    </source>
</evidence>
<comment type="pathway">
    <text evidence="2">Cell wall biogenesis; peptidoglycan biosynthesis.</text>
</comment>
<comment type="catalytic activity">
    <reaction evidence="13">
        <text>phosphoenolpyruvate + UDP-N-acetyl-alpha-D-glucosamine = UDP-N-acetyl-3-O-(1-carboxyvinyl)-alpha-D-glucosamine + phosphate</text>
        <dbReference type="Rhea" id="RHEA:18681"/>
        <dbReference type="ChEBI" id="CHEBI:43474"/>
        <dbReference type="ChEBI" id="CHEBI:57705"/>
        <dbReference type="ChEBI" id="CHEBI:58702"/>
        <dbReference type="ChEBI" id="CHEBI:68483"/>
        <dbReference type="EC" id="2.5.1.7"/>
    </reaction>
</comment>
<dbReference type="GO" id="GO:0019277">
    <property type="term" value="P:UDP-N-acetylgalactosamine biosynthetic process"/>
    <property type="evidence" value="ECO:0007669"/>
    <property type="project" value="InterPro"/>
</dbReference>
<evidence type="ECO:0000256" key="4">
    <source>
        <dbReference type="ARBA" id="ARBA00022618"/>
    </source>
</evidence>
<keyword evidence="3" id="KW-0963">Cytoplasm</keyword>
<evidence type="ECO:0000256" key="10">
    <source>
        <dbReference type="ARBA" id="ARBA00038367"/>
    </source>
</evidence>
<feature type="domain" description="Enolpyruvate transferase" evidence="15">
    <location>
        <begin position="6"/>
        <end position="402"/>
    </location>
</feature>
<evidence type="ECO:0000256" key="12">
    <source>
        <dbReference type="ARBA" id="ARBA00039754"/>
    </source>
</evidence>
<evidence type="ECO:0000259" key="15">
    <source>
        <dbReference type="Pfam" id="PF00275"/>
    </source>
</evidence>
<dbReference type="SUPFAM" id="SSF55205">
    <property type="entry name" value="EPT/RTPC-like"/>
    <property type="match status" value="1"/>
</dbReference>
<dbReference type="InterPro" id="IPR036968">
    <property type="entry name" value="Enolpyruvate_Tfrase_sf"/>
</dbReference>
<comment type="similarity">
    <text evidence="10">Belongs to the EPSP synthase family. MurA subfamily.</text>
</comment>
<proteinExistence type="inferred from homology"/>
<dbReference type="Gene3D" id="3.65.10.10">
    <property type="entry name" value="Enolpyruvate transferase domain"/>
    <property type="match status" value="2"/>
</dbReference>
<evidence type="ECO:0000256" key="9">
    <source>
        <dbReference type="ARBA" id="ARBA00023316"/>
    </source>
</evidence>
<dbReference type="InterPro" id="IPR001986">
    <property type="entry name" value="Enolpyruvate_Tfrase_dom"/>
</dbReference>
<evidence type="ECO:0000256" key="14">
    <source>
        <dbReference type="NCBIfam" id="TIGR01072"/>
    </source>
</evidence>
<dbReference type="GO" id="GO:0008360">
    <property type="term" value="P:regulation of cell shape"/>
    <property type="evidence" value="ECO:0007669"/>
    <property type="project" value="UniProtKB-KW"/>
</dbReference>
<dbReference type="GO" id="GO:0071555">
    <property type="term" value="P:cell wall organization"/>
    <property type="evidence" value="ECO:0007669"/>
    <property type="project" value="UniProtKB-KW"/>
</dbReference>
<evidence type="ECO:0000256" key="3">
    <source>
        <dbReference type="ARBA" id="ARBA00022490"/>
    </source>
</evidence>
<protein>
    <recommendedName>
        <fullName evidence="12 14">UDP-N-acetylglucosamine 1-carboxyvinyltransferase</fullName>
        <ecNumber evidence="11 14">2.5.1.7</ecNumber>
    </recommendedName>
</protein>
<keyword evidence="6" id="KW-0133">Cell shape</keyword>
<name>A0A9D1G895_9FIRM</name>
<keyword evidence="7" id="KW-0573">Peptidoglycan synthesis</keyword>
<reference evidence="16" key="2">
    <citation type="journal article" date="2021" name="PeerJ">
        <title>Extensive microbial diversity within the chicken gut microbiome revealed by metagenomics and culture.</title>
        <authorList>
            <person name="Gilroy R."/>
            <person name="Ravi A."/>
            <person name="Getino M."/>
            <person name="Pursley I."/>
            <person name="Horton D.L."/>
            <person name="Alikhan N.F."/>
            <person name="Baker D."/>
            <person name="Gharbi K."/>
            <person name="Hall N."/>
            <person name="Watson M."/>
            <person name="Adriaenssens E.M."/>
            <person name="Foster-Nyarko E."/>
            <person name="Jarju S."/>
            <person name="Secka A."/>
            <person name="Antonio M."/>
            <person name="Oren A."/>
            <person name="Chaudhuri R.R."/>
            <person name="La Ragione R."/>
            <person name="Hildebrand F."/>
            <person name="Pallen M.J."/>
        </authorList>
    </citation>
    <scope>NUCLEOTIDE SEQUENCE</scope>
    <source>
        <strain evidence="16">14508</strain>
    </source>
</reference>
<evidence type="ECO:0000313" key="16">
    <source>
        <dbReference type="EMBL" id="HIT17182.1"/>
    </source>
</evidence>
<evidence type="ECO:0000313" key="17">
    <source>
        <dbReference type="Proteomes" id="UP000886893"/>
    </source>
</evidence>
<dbReference type="NCBIfam" id="TIGR01072">
    <property type="entry name" value="murA"/>
    <property type="match status" value="1"/>
</dbReference>
<dbReference type="InterPro" id="IPR050068">
    <property type="entry name" value="MurA_subfamily"/>
</dbReference>